<proteinExistence type="predicted"/>
<protein>
    <submittedName>
        <fullName evidence="1">Uncharacterized protein</fullName>
    </submittedName>
</protein>
<evidence type="ECO:0000313" key="2">
    <source>
        <dbReference type="Proteomes" id="UP000308092"/>
    </source>
</evidence>
<dbReference type="AlphaFoldDB" id="A0A4S3J9D2"/>
<dbReference type="EMBL" id="SOSA01000406">
    <property type="protein sequence ID" value="THC91542.1"/>
    <property type="molecule type" value="Genomic_DNA"/>
</dbReference>
<accession>A0A4S3J9D2</accession>
<name>A0A4S3J9D2_9EURO</name>
<gene>
    <name evidence="1" type="ORF">EYZ11_009005</name>
</gene>
<sequence>MPSAGTMMLPLTSNLRTYRPANECSKPTFRDGHKKAHVVTVWIPQLTIGTFVLRY</sequence>
<comment type="caution">
    <text evidence="1">The sequence shown here is derived from an EMBL/GenBank/DDBJ whole genome shotgun (WGS) entry which is preliminary data.</text>
</comment>
<dbReference type="Proteomes" id="UP000308092">
    <property type="component" value="Unassembled WGS sequence"/>
</dbReference>
<dbReference type="VEuPathDB" id="FungiDB:EYZ11_009005"/>
<reference evidence="1 2" key="1">
    <citation type="submission" date="2019-03" db="EMBL/GenBank/DDBJ databases">
        <title>The genome sequence of a newly discovered highly antifungal drug resistant Aspergillus species, Aspergillus tanneri NIH 1004.</title>
        <authorList>
            <person name="Mounaud S."/>
            <person name="Singh I."/>
            <person name="Joardar V."/>
            <person name="Pakala S."/>
            <person name="Pakala S."/>
            <person name="Venepally P."/>
            <person name="Hoover J."/>
            <person name="Nierman W."/>
            <person name="Chung J."/>
            <person name="Losada L."/>
        </authorList>
    </citation>
    <scope>NUCLEOTIDE SEQUENCE [LARGE SCALE GENOMIC DNA]</scope>
    <source>
        <strain evidence="1 2">NIH1004</strain>
    </source>
</reference>
<evidence type="ECO:0000313" key="1">
    <source>
        <dbReference type="EMBL" id="THC91542.1"/>
    </source>
</evidence>
<keyword evidence="2" id="KW-1185">Reference proteome</keyword>
<organism evidence="1 2">
    <name type="scientific">Aspergillus tanneri</name>
    <dbReference type="NCBI Taxonomy" id="1220188"/>
    <lineage>
        <taxon>Eukaryota</taxon>
        <taxon>Fungi</taxon>
        <taxon>Dikarya</taxon>
        <taxon>Ascomycota</taxon>
        <taxon>Pezizomycotina</taxon>
        <taxon>Eurotiomycetes</taxon>
        <taxon>Eurotiomycetidae</taxon>
        <taxon>Eurotiales</taxon>
        <taxon>Aspergillaceae</taxon>
        <taxon>Aspergillus</taxon>
        <taxon>Aspergillus subgen. Circumdati</taxon>
    </lineage>
</organism>